<keyword evidence="6" id="KW-1185">Reference proteome</keyword>
<comment type="similarity">
    <text evidence="1">Belongs to the CCDC124 family.</text>
</comment>
<dbReference type="AlphaFoldDB" id="A0A9N7MX24"/>
<dbReference type="GO" id="GO:0005634">
    <property type="term" value="C:nucleus"/>
    <property type="evidence" value="ECO:0007669"/>
    <property type="project" value="TreeGrafter"/>
</dbReference>
<evidence type="ECO:0000256" key="3">
    <source>
        <dbReference type="SAM" id="MobiDB-lite"/>
    </source>
</evidence>
<proteinExistence type="inferred from homology"/>
<dbReference type="InterPro" id="IPR054414">
    <property type="entry name" value="Ccdc124/Oxs1_C"/>
</dbReference>
<gene>
    <name evidence="5" type="ORF">SHERM_16673</name>
</gene>
<evidence type="ECO:0000259" key="4">
    <source>
        <dbReference type="Pfam" id="PF06244"/>
    </source>
</evidence>
<dbReference type="OrthoDB" id="76412at2759"/>
<dbReference type="EMBL" id="CACSLK010014283">
    <property type="protein sequence ID" value="CAA0816807.1"/>
    <property type="molecule type" value="Genomic_DNA"/>
</dbReference>
<dbReference type="InterPro" id="IPR010422">
    <property type="entry name" value="Ccdc124/Oxs1"/>
</dbReference>
<name>A0A9N7MX24_STRHE</name>
<feature type="domain" description="Coiled-coil" evidence="4">
    <location>
        <begin position="109"/>
        <end position="192"/>
    </location>
</feature>
<dbReference type="GO" id="GO:0003713">
    <property type="term" value="F:transcription coactivator activity"/>
    <property type="evidence" value="ECO:0007669"/>
    <property type="project" value="TreeGrafter"/>
</dbReference>
<dbReference type="PANTHER" id="PTHR21680">
    <property type="entry name" value="COILED-COIL DOMAIN-CONTAINING PROTEIN 124"/>
    <property type="match status" value="1"/>
</dbReference>
<comment type="caution">
    <text evidence="5">The sequence shown here is derived from an EMBL/GenBank/DDBJ whole genome shotgun (WGS) entry which is preliminary data.</text>
</comment>
<sequence length="199" mass="22794">MANKTGVNGKVTDGAEPKSRAQKRREEKEDSRAESAAKKAEARRLAEVEAAAEAYGRRKKKAVTRAEMELRKEEEVAELRRRVEEKRRKEASRSADEREYRSMVCGPNTNRAGLDVDARTVEEAIGQLTMEEDGRGRLPMDRHPERRIKALFKVFEDTHIKRLKEEKPGLTLSQYKDAILKLWKKSSDNPINATYIKIA</sequence>
<feature type="region of interest" description="Disordered" evidence="3">
    <location>
        <begin position="1"/>
        <end position="40"/>
    </location>
</feature>
<dbReference type="GO" id="GO:0006366">
    <property type="term" value="P:transcription by RNA polymerase II"/>
    <property type="evidence" value="ECO:0007669"/>
    <property type="project" value="TreeGrafter"/>
</dbReference>
<evidence type="ECO:0000313" key="6">
    <source>
        <dbReference type="Proteomes" id="UP001153555"/>
    </source>
</evidence>
<feature type="compositionally biased region" description="Basic and acidic residues" evidence="3">
    <location>
        <begin position="13"/>
        <end position="40"/>
    </location>
</feature>
<evidence type="ECO:0000256" key="1">
    <source>
        <dbReference type="ARBA" id="ARBA00008296"/>
    </source>
</evidence>
<reference evidence="5" key="1">
    <citation type="submission" date="2019-12" db="EMBL/GenBank/DDBJ databases">
        <authorList>
            <person name="Scholes J."/>
        </authorList>
    </citation>
    <scope>NUCLEOTIDE SEQUENCE</scope>
</reference>
<dbReference type="PANTHER" id="PTHR21680:SF0">
    <property type="entry name" value="COILED-COIL DOMAIN-CONTAINING PROTEIN 124"/>
    <property type="match status" value="1"/>
</dbReference>
<evidence type="ECO:0000256" key="2">
    <source>
        <dbReference type="ARBA" id="ARBA00023054"/>
    </source>
</evidence>
<organism evidence="5 6">
    <name type="scientific">Striga hermonthica</name>
    <name type="common">Purple witchweed</name>
    <name type="synonym">Buchnera hermonthica</name>
    <dbReference type="NCBI Taxonomy" id="68872"/>
    <lineage>
        <taxon>Eukaryota</taxon>
        <taxon>Viridiplantae</taxon>
        <taxon>Streptophyta</taxon>
        <taxon>Embryophyta</taxon>
        <taxon>Tracheophyta</taxon>
        <taxon>Spermatophyta</taxon>
        <taxon>Magnoliopsida</taxon>
        <taxon>eudicotyledons</taxon>
        <taxon>Gunneridae</taxon>
        <taxon>Pentapetalae</taxon>
        <taxon>asterids</taxon>
        <taxon>lamiids</taxon>
        <taxon>Lamiales</taxon>
        <taxon>Orobanchaceae</taxon>
        <taxon>Buchnereae</taxon>
        <taxon>Striga</taxon>
    </lineage>
</organism>
<accession>A0A9N7MX24</accession>
<feature type="region of interest" description="Disordered" evidence="3">
    <location>
        <begin position="53"/>
        <end position="116"/>
    </location>
</feature>
<dbReference type="Pfam" id="PF06244">
    <property type="entry name" value="Ccdc124"/>
    <property type="match status" value="1"/>
</dbReference>
<evidence type="ECO:0000313" key="5">
    <source>
        <dbReference type="EMBL" id="CAA0816807.1"/>
    </source>
</evidence>
<feature type="compositionally biased region" description="Basic and acidic residues" evidence="3">
    <location>
        <begin position="64"/>
        <end position="101"/>
    </location>
</feature>
<keyword evidence="2" id="KW-0175">Coiled coil</keyword>
<protein>
    <recommendedName>
        <fullName evidence="4">Coiled-coil domain-containing protein</fullName>
    </recommendedName>
</protein>
<dbReference type="Proteomes" id="UP001153555">
    <property type="component" value="Unassembled WGS sequence"/>
</dbReference>